<accession>A0ACC3N6Z6</accession>
<name>A0ACC3N6Z6_9PEZI</name>
<reference evidence="1" key="1">
    <citation type="submission" date="2023-07" db="EMBL/GenBank/DDBJ databases">
        <title>Black Yeasts Isolated from many extreme environments.</title>
        <authorList>
            <person name="Coleine C."/>
            <person name="Stajich J.E."/>
            <person name="Selbmann L."/>
        </authorList>
    </citation>
    <scope>NUCLEOTIDE SEQUENCE</scope>
    <source>
        <strain evidence="1">CCFEE 5714</strain>
    </source>
</reference>
<keyword evidence="2" id="KW-1185">Reference proteome</keyword>
<evidence type="ECO:0000313" key="2">
    <source>
        <dbReference type="Proteomes" id="UP001281147"/>
    </source>
</evidence>
<organism evidence="1 2">
    <name type="scientific">Vermiconidia calcicola</name>
    <dbReference type="NCBI Taxonomy" id="1690605"/>
    <lineage>
        <taxon>Eukaryota</taxon>
        <taxon>Fungi</taxon>
        <taxon>Dikarya</taxon>
        <taxon>Ascomycota</taxon>
        <taxon>Pezizomycotina</taxon>
        <taxon>Dothideomycetes</taxon>
        <taxon>Dothideomycetidae</taxon>
        <taxon>Mycosphaerellales</taxon>
        <taxon>Extremaceae</taxon>
        <taxon>Vermiconidia</taxon>
    </lineage>
</organism>
<dbReference type="Proteomes" id="UP001281147">
    <property type="component" value="Unassembled WGS sequence"/>
</dbReference>
<comment type="caution">
    <text evidence="1">The sequence shown here is derived from an EMBL/GenBank/DDBJ whole genome shotgun (WGS) entry which is preliminary data.</text>
</comment>
<gene>
    <name evidence="1" type="ORF">LTR37_009684</name>
</gene>
<sequence length="408" mass="44945">MTGHIVGHLVRRGMQHAHQHFTKEQYVNKLEQDAKLYDDAGPEMELKPQEFLPVVITGLVALVMIWSVDYVLGQVVSSLTMIESPSRTAVIDAKPPPYTSNEKEPLMAAEPDADVEVTIIEQKPITAKITTTIHHLQRIGGFSARWRGLGLAALYHFMHAIMTNLITGLLGVGLIGEAFASIFVSMGLARLHMAWTHKMIAYPSTQSWVRRLPARRDCKALLLPAVVYAAAQQATIVLPVLVAFALGVAEPQHDKIKHAMHHEDCSKMVFLGLRFLAVPATYVLVGLAVLLPASVTLTRIEALLLPEGEETIVNFDKAAMLGDIDLTARGGCRALFVQAWRSFDRSSRLRLIKLYAKMIVAQITIGLVAVHLMIAELYVIGGERLAIFMKSASAQLKLMAIEAHEKSN</sequence>
<protein>
    <submittedName>
        <fullName evidence="1">Uncharacterized protein</fullName>
    </submittedName>
</protein>
<evidence type="ECO:0000313" key="1">
    <source>
        <dbReference type="EMBL" id="KAK3711304.1"/>
    </source>
</evidence>
<dbReference type="EMBL" id="JAUTXU010000077">
    <property type="protein sequence ID" value="KAK3711304.1"/>
    <property type="molecule type" value="Genomic_DNA"/>
</dbReference>
<proteinExistence type="predicted"/>